<dbReference type="EMBL" id="JAPDGR010002708">
    <property type="protein sequence ID" value="KAJ2974544.1"/>
    <property type="molecule type" value="Genomic_DNA"/>
</dbReference>
<reference evidence="1" key="1">
    <citation type="submission" date="2022-10" db="EMBL/GenBank/DDBJ databases">
        <title>Genome Sequence of Xylaria curta.</title>
        <authorList>
            <person name="Buettner E."/>
        </authorList>
    </citation>
    <scope>NUCLEOTIDE SEQUENCE</scope>
    <source>
        <strain evidence="1">Babe10</strain>
    </source>
</reference>
<name>A0ACC1N7X3_9PEZI</name>
<accession>A0ACC1N7X3</accession>
<evidence type="ECO:0000313" key="2">
    <source>
        <dbReference type="Proteomes" id="UP001143856"/>
    </source>
</evidence>
<dbReference type="Proteomes" id="UP001143856">
    <property type="component" value="Unassembled WGS sequence"/>
</dbReference>
<gene>
    <name evidence="1" type="ORF">NUW58_g8626</name>
</gene>
<comment type="caution">
    <text evidence="1">The sequence shown here is derived from an EMBL/GenBank/DDBJ whole genome shotgun (WGS) entry which is preliminary data.</text>
</comment>
<evidence type="ECO:0000313" key="1">
    <source>
        <dbReference type="EMBL" id="KAJ2974544.1"/>
    </source>
</evidence>
<protein>
    <submittedName>
        <fullName evidence="1">Uncharacterized protein</fullName>
    </submittedName>
</protein>
<keyword evidence="2" id="KW-1185">Reference proteome</keyword>
<sequence length="209" mass="21167">MFFSRTAVVLALVRLTAATECTQSNAIDWPFTSSGGSSGGDACADYCGKDAACLEACYAVAQEGQCNAAGCSNKRATFTCESNETCFRYTDGSLLCLNTKTGEYTDDVGGHGNAGTGVYTSPNGSVTTNLGDSAATTTRRAATATGASQGTRSTSAASRTATASSGSSSGTPTTVSSPTATSGVEGRRIDVWAIGASGLLVAFIRKIMY</sequence>
<organism evidence="1 2">
    <name type="scientific">Xylaria curta</name>
    <dbReference type="NCBI Taxonomy" id="42375"/>
    <lineage>
        <taxon>Eukaryota</taxon>
        <taxon>Fungi</taxon>
        <taxon>Dikarya</taxon>
        <taxon>Ascomycota</taxon>
        <taxon>Pezizomycotina</taxon>
        <taxon>Sordariomycetes</taxon>
        <taxon>Xylariomycetidae</taxon>
        <taxon>Xylariales</taxon>
        <taxon>Xylariaceae</taxon>
        <taxon>Xylaria</taxon>
    </lineage>
</organism>
<proteinExistence type="predicted"/>